<evidence type="ECO:0000256" key="15">
    <source>
        <dbReference type="ARBA" id="ARBA00048810"/>
    </source>
</evidence>
<feature type="active site" description="Schiff-base intermediate with substrate" evidence="16">
    <location>
        <position position="142"/>
    </location>
</feature>
<dbReference type="EMBL" id="AP017928">
    <property type="protein sequence ID" value="BBA32797.1"/>
    <property type="molecule type" value="Genomic_DNA"/>
</dbReference>
<dbReference type="Gene3D" id="3.40.50.920">
    <property type="match status" value="1"/>
</dbReference>
<dbReference type="GO" id="GO:0004801">
    <property type="term" value="F:transaldolase activity"/>
    <property type="evidence" value="ECO:0007669"/>
    <property type="project" value="UniProtKB-UniRule"/>
</dbReference>
<dbReference type="InterPro" id="IPR033248">
    <property type="entry name" value="Transketolase_C"/>
</dbReference>
<dbReference type="InterPro" id="IPR005474">
    <property type="entry name" value="Transketolase_N"/>
</dbReference>
<comment type="function">
    <text evidence="5 16">Transaldolase is important for the balance of metabolites in the pentose-phosphate pathway.</text>
</comment>
<evidence type="ECO:0000256" key="11">
    <source>
        <dbReference type="ARBA" id="ARBA00022837"/>
    </source>
</evidence>
<dbReference type="HAMAP" id="MF_00493">
    <property type="entry name" value="Transaldolase_2"/>
    <property type="match status" value="1"/>
</dbReference>
<dbReference type="SUPFAM" id="SSF51569">
    <property type="entry name" value="Aldolase"/>
    <property type="match status" value="1"/>
</dbReference>
<dbReference type="Gene3D" id="3.20.20.70">
    <property type="entry name" value="Aldolase class I"/>
    <property type="match status" value="1"/>
</dbReference>
<dbReference type="PROSITE" id="PS00958">
    <property type="entry name" value="TRANSALDOLASE_2"/>
    <property type="match status" value="1"/>
</dbReference>
<dbReference type="CDD" id="cd00955">
    <property type="entry name" value="Transaldolase_like"/>
    <property type="match status" value="1"/>
</dbReference>
<evidence type="ECO:0000256" key="14">
    <source>
        <dbReference type="ARBA" id="ARBA00023270"/>
    </source>
</evidence>
<evidence type="ECO:0000256" key="1">
    <source>
        <dbReference type="ARBA" id="ARBA00001913"/>
    </source>
</evidence>
<keyword evidence="9 16" id="KW-0808">Transferase</keyword>
<dbReference type="GO" id="GO:0030976">
    <property type="term" value="F:thiamine pyrophosphate binding"/>
    <property type="evidence" value="ECO:0007669"/>
    <property type="project" value="TreeGrafter"/>
</dbReference>
<comment type="catalytic activity">
    <reaction evidence="15 16">
        <text>D-sedoheptulose 7-phosphate + D-glyceraldehyde 3-phosphate = D-erythrose 4-phosphate + beta-D-fructose 6-phosphate</text>
        <dbReference type="Rhea" id="RHEA:17053"/>
        <dbReference type="ChEBI" id="CHEBI:16897"/>
        <dbReference type="ChEBI" id="CHEBI:57483"/>
        <dbReference type="ChEBI" id="CHEBI:57634"/>
        <dbReference type="ChEBI" id="CHEBI:59776"/>
        <dbReference type="EC" id="2.2.1.2"/>
    </reaction>
</comment>
<evidence type="ECO:0000256" key="8">
    <source>
        <dbReference type="ARBA" id="ARBA00011738"/>
    </source>
</evidence>
<dbReference type="AlphaFoldDB" id="A0A250KML8"/>
<keyword evidence="13" id="KW-0786">Thiamine pyrophosphate</keyword>
<evidence type="ECO:0000256" key="9">
    <source>
        <dbReference type="ARBA" id="ARBA00022679"/>
    </source>
</evidence>
<evidence type="ECO:0000259" key="18">
    <source>
        <dbReference type="SMART" id="SM00861"/>
    </source>
</evidence>
<dbReference type="GO" id="GO:0005737">
    <property type="term" value="C:cytoplasm"/>
    <property type="evidence" value="ECO:0007669"/>
    <property type="project" value="UniProtKB-SubCell"/>
</dbReference>
<accession>A0A250KML8</accession>
<keyword evidence="14 16" id="KW-0704">Schiff base</keyword>
<keyword evidence="10" id="KW-0479">Metal-binding</keyword>
<evidence type="ECO:0000256" key="12">
    <source>
        <dbReference type="ARBA" id="ARBA00022842"/>
    </source>
</evidence>
<dbReference type="InterPro" id="IPR001585">
    <property type="entry name" value="TAL/FSA"/>
</dbReference>
<dbReference type="InterPro" id="IPR009014">
    <property type="entry name" value="Transketo_C/PFOR_II"/>
</dbReference>
<keyword evidence="16" id="KW-0570">Pentose shunt</keyword>
<evidence type="ECO:0000256" key="7">
    <source>
        <dbReference type="ARBA" id="ARBA00008426"/>
    </source>
</evidence>
<dbReference type="GO" id="GO:0019682">
    <property type="term" value="P:glyceraldehyde-3-phosphate metabolic process"/>
    <property type="evidence" value="ECO:0007669"/>
    <property type="project" value="UniProtKB-ARBA"/>
</dbReference>
<dbReference type="Gene3D" id="3.40.50.970">
    <property type="match status" value="2"/>
</dbReference>
<dbReference type="UniPathway" id="UPA00115">
    <property type="reaction ID" value="UER00414"/>
</dbReference>
<comment type="cofactor">
    <cofactor evidence="1">
        <name>Ca(2+)</name>
        <dbReference type="ChEBI" id="CHEBI:29108"/>
    </cofactor>
</comment>
<comment type="similarity">
    <text evidence="7 16">Belongs to the transaldolase family. Type 2 subfamily.</text>
</comment>
<dbReference type="CDD" id="cd07033">
    <property type="entry name" value="TPP_PYR_DXS_TK_like"/>
    <property type="match status" value="1"/>
</dbReference>
<evidence type="ECO:0000256" key="5">
    <source>
        <dbReference type="ARBA" id="ARBA00003518"/>
    </source>
</evidence>
<dbReference type="NCBIfam" id="NF004559">
    <property type="entry name" value="PRK05899.2-5"/>
    <property type="match status" value="1"/>
</dbReference>
<dbReference type="InterPro" id="IPR005475">
    <property type="entry name" value="Transketolase-like_Pyr-bd"/>
</dbReference>
<dbReference type="InterPro" id="IPR020826">
    <property type="entry name" value="Transketolase_BS"/>
</dbReference>
<dbReference type="CDD" id="cd02012">
    <property type="entry name" value="TPP_TK"/>
    <property type="match status" value="1"/>
</dbReference>
<dbReference type="NCBIfam" id="TIGR00876">
    <property type="entry name" value="tal_mycobact"/>
    <property type="match status" value="1"/>
</dbReference>
<dbReference type="GO" id="GO:0006098">
    <property type="term" value="P:pentose-phosphate shunt"/>
    <property type="evidence" value="ECO:0007669"/>
    <property type="project" value="UniProtKB-UniRule"/>
</dbReference>
<dbReference type="RefSeq" id="WP_119628526.1">
    <property type="nucleotide sequence ID" value="NZ_AP017928.1"/>
</dbReference>
<sequence length="985" mass="107343">MNPLLKLIEHGQSYWIDNLTRRMIASGELECRVRREGLRGVTSNPQIFRKAIAGTGDYDEQIETMICGGRPCPEVREIYEALVTTDIRNACDILRPVYDASAGLDGYVSLEVSPHVAHYTEASIEQARHLWRLVDRPNLFIKIPGTLAGLPAIEQLLFEGINVNITLLFSVERYQAVAEAYLRALERRREAGLALDGAASVASFFLSRIDVLTDELLRHRITPETSVELQPDPRTLLGKTAVANAKLAYRSFKRIIASDRWKVLEDRGARVQRMLWASTSTKNPDYADVMYVEPLIGPHTVNTMPETTIDAFADHGSVRDTVEEGLDEARGVMEDLAKLGIDFGQVTAQLENEGIQKFIEPYDALLAGLADKCQKYSNRLGVAPLQKVAQQLRRDVITMTTAAGSGHPTSSLSCADIVAALFFHEMRWDPGDPGARNVDSFILSKGHAAPILWAALRQSGASHEDLSSLRKFGSSFEGHPTPTNPWVKVSTGSLGQGLAAANGIALANRLDGIAARVYCLLGDGECSEGSVWEAAQFASLNKLTGLVAVVDVNGLGQTGPTPYGHRTEVFARRFQSFGWSTFEIDGHDMEAILDALYRARKSGPAAIIARTEKGRGVPFLEGVHGWHGKALSQEEMDRAFRELGETGVHMTVEPRRVGEIRSVEAEPPPPLEPGYRRGEKVATRKGFGNALKKLGEHMPELVVIDGDVSNSTYTELFARSFPKRFFQSFIAEQNLVGTALGLAVSGKIPVAASFACFLSRGYDFIRMAGHSRPPHLVFCGSHAGISIGEDGPSQMGLEDLAMFRSLAGSTVLYPCDAVSAERLTEKALRTPGIVYLRTTRPATPVIYSNSEAFPVGGSKVLRADKDDRYTVVAAGITVHEALAAHDRLKERGISVRVIDAYSVKPLDASTLGQAASETRGIVVVEDHWCDGGLGDAIAAATNSTVPVHRLAVSREPRSGTKEELLDRYGISRRAIEEKIVALAGR</sequence>
<dbReference type="GO" id="GO:0004802">
    <property type="term" value="F:transketolase activity"/>
    <property type="evidence" value="ECO:0007669"/>
    <property type="project" value="TreeGrafter"/>
</dbReference>
<keyword evidence="12" id="KW-0460">Magnesium</keyword>
<dbReference type="SUPFAM" id="SSF52518">
    <property type="entry name" value="Thiamin diphosphate-binding fold (THDP-binding)"/>
    <property type="match status" value="2"/>
</dbReference>
<reference evidence="19 20" key="1">
    <citation type="submission" date="2016-12" db="EMBL/GenBank/DDBJ databases">
        <title>Genome sequencing of Methylocaldum marinum.</title>
        <authorList>
            <person name="Takeuchi M."/>
            <person name="Kamagata Y."/>
            <person name="Hiraoka S."/>
            <person name="Oshima K."/>
            <person name="Hattori M."/>
            <person name="Iwasaki W."/>
        </authorList>
    </citation>
    <scope>NUCLEOTIDE SEQUENCE [LARGE SCALE GENOMIC DNA]</scope>
    <source>
        <strain evidence="19 20">S8</strain>
    </source>
</reference>
<evidence type="ECO:0000256" key="3">
    <source>
        <dbReference type="ARBA" id="ARBA00001946"/>
    </source>
</evidence>
<evidence type="ECO:0000256" key="6">
    <source>
        <dbReference type="ARBA" id="ARBA00007131"/>
    </source>
</evidence>
<proteinExistence type="inferred from homology"/>
<keyword evidence="20" id="KW-1185">Reference proteome</keyword>
<dbReference type="PANTHER" id="PTHR43195">
    <property type="entry name" value="TRANSKETOLASE"/>
    <property type="match status" value="1"/>
</dbReference>
<name>A0A250KML8_9GAMM</name>
<dbReference type="FunFam" id="3.40.50.970:FF:000129">
    <property type="entry name" value="Transketolase"/>
    <property type="match status" value="1"/>
</dbReference>
<dbReference type="SMART" id="SM00861">
    <property type="entry name" value="Transket_pyr"/>
    <property type="match status" value="1"/>
</dbReference>
<dbReference type="InterPro" id="IPR004732">
    <property type="entry name" value="Transaldolase_2"/>
</dbReference>
<evidence type="ECO:0000256" key="4">
    <source>
        <dbReference type="ARBA" id="ARBA00001964"/>
    </source>
</evidence>
<evidence type="ECO:0000256" key="2">
    <source>
        <dbReference type="ARBA" id="ARBA00001936"/>
    </source>
</evidence>
<keyword evidence="11" id="KW-0106">Calcium</keyword>
<evidence type="ECO:0000256" key="10">
    <source>
        <dbReference type="ARBA" id="ARBA00022723"/>
    </source>
</evidence>
<comment type="cofactor">
    <cofactor evidence="4">
        <name>thiamine diphosphate</name>
        <dbReference type="ChEBI" id="CHEBI:58937"/>
    </cofactor>
</comment>
<dbReference type="KEGG" id="mmai:sS8_0832"/>
<dbReference type="InterPro" id="IPR018225">
    <property type="entry name" value="Transaldolase_AS"/>
</dbReference>
<dbReference type="NCBIfam" id="NF002881">
    <property type="entry name" value="PRK03343.1"/>
    <property type="match status" value="1"/>
</dbReference>
<dbReference type="Pfam" id="PF02780">
    <property type="entry name" value="Transketolase_C"/>
    <property type="match status" value="1"/>
</dbReference>
<dbReference type="Pfam" id="PF00456">
    <property type="entry name" value="Transketolase_N"/>
    <property type="match status" value="1"/>
</dbReference>
<comment type="subcellular location">
    <subcellularLocation>
        <location evidence="16">Cytoplasm</location>
    </subcellularLocation>
</comment>
<dbReference type="GO" id="GO:0005975">
    <property type="term" value="P:carbohydrate metabolic process"/>
    <property type="evidence" value="ECO:0007669"/>
    <property type="project" value="InterPro"/>
</dbReference>
<comment type="cofactor">
    <cofactor evidence="3">
        <name>Mg(2+)</name>
        <dbReference type="ChEBI" id="CHEBI:18420"/>
    </cofactor>
</comment>
<dbReference type="PANTHER" id="PTHR43195:SF1">
    <property type="entry name" value="FI06132P-RELATED"/>
    <property type="match status" value="1"/>
</dbReference>
<evidence type="ECO:0000313" key="20">
    <source>
        <dbReference type="Proteomes" id="UP000266313"/>
    </source>
</evidence>
<dbReference type="EC" id="2.2.1.2" evidence="16 17"/>
<comment type="cofactor">
    <cofactor evidence="2">
        <name>Mn(2+)</name>
        <dbReference type="ChEBI" id="CHEBI:29035"/>
    </cofactor>
</comment>
<dbReference type="Pfam" id="PF02779">
    <property type="entry name" value="Transket_pyr"/>
    <property type="match status" value="1"/>
</dbReference>
<comment type="similarity">
    <text evidence="6">Belongs to the transketolase family.</text>
</comment>
<evidence type="ECO:0000256" key="17">
    <source>
        <dbReference type="NCBIfam" id="TIGR00876"/>
    </source>
</evidence>
<feature type="domain" description="Transketolase-like pyrimidine-binding" evidence="18">
    <location>
        <begin position="681"/>
        <end position="845"/>
    </location>
</feature>
<dbReference type="PROSITE" id="PS00801">
    <property type="entry name" value="TRANSKETOLASE_1"/>
    <property type="match status" value="1"/>
</dbReference>
<organism evidence="19 20">
    <name type="scientific">Methylocaldum marinum</name>
    <dbReference type="NCBI Taxonomy" id="1432792"/>
    <lineage>
        <taxon>Bacteria</taxon>
        <taxon>Pseudomonadati</taxon>
        <taxon>Pseudomonadota</taxon>
        <taxon>Gammaproteobacteria</taxon>
        <taxon>Methylococcales</taxon>
        <taxon>Methylococcaceae</taxon>
        <taxon>Methylocaldum</taxon>
    </lineage>
</organism>
<dbReference type="InterPro" id="IPR051424">
    <property type="entry name" value="Transketolase-like"/>
</dbReference>
<dbReference type="InterPro" id="IPR013785">
    <property type="entry name" value="Aldolase_TIM"/>
</dbReference>
<protein>
    <recommendedName>
        <fullName evidence="16 17">Transaldolase</fullName>
        <ecNumber evidence="16 17">2.2.1.2</ecNumber>
    </recommendedName>
</protein>
<dbReference type="Proteomes" id="UP000266313">
    <property type="component" value="Chromosome"/>
</dbReference>
<evidence type="ECO:0000256" key="13">
    <source>
        <dbReference type="ARBA" id="ARBA00023052"/>
    </source>
</evidence>
<dbReference type="GO" id="GO:0046872">
    <property type="term" value="F:metal ion binding"/>
    <property type="evidence" value="ECO:0007669"/>
    <property type="project" value="UniProtKB-KW"/>
</dbReference>
<dbReference type="InterPro" id="IPR029061">
    <property type="entry name" value="THDP-binding"/>
</dbReference>
<comment type="pathway">
    <text evidence="16">Carbohydrate degradation; pentose phosphate pathway; D-glyceraldehyde 3-phosphate and beta-D-fructose 6-phosphate from D-ribose 5-phosphate and D-xylulose 5-phosphate (non-oxidative stage): step 2/3.</text>
</comment>
<keyword evidence="16" id="KW-0963">Cytoplasm</keyword>
<dbReference type="InterPro" id="IPR049557">
    <property type="entry name" value="Transketolase_CS"/>
</dbReference>
<gene>
    <name evidence="16" type="primary">tal</name>
    <name evidence="19" type="ORF">sS8_0832</name>
</gene>
<dbReference type="SUPFAM" id="SSF52922">
    <property type="entry name" value="TK C-terminal domain-like"/>
    <property type="match status" value="1"/>
</dbReference>
<dbReference type="Pfam" id="PF00923">
    <property type="entry name" value="TAL_FSA"/>
    <property type="match status" value="1"/>
</dbReference>
<dbReference type="PROSITE" id="PS00802">
    <property type="entry name" value="TRANSKETOLASE_2"/>
    <property type="match status" value="1"/>
</dbReference>
<evidence type="ECO:0000313" key="19">
    <source>
        <dbReference type="EMBL" id="BBA32797.1"/>
    </source>
</evidence>
<comment type="subunit">
    <text evidence="8">Homodimer.</text>
</comment>
<dbReference type="OrthoDB" id="140919at2"/>
<evidence type="ECO:0000256" key="16">
    <source>
        <dbReference type="HAMAP-Rule" id="MF_00493"/>
    </source>
</evidence>